<evidence type="ECO:0000313" key="1">
    <source>
        <dbReference type="EMBL" id="GAA4256370.1"/>
    </source>
</evidence>
<organism evidence="1 2">
    <name type="scientific">Dactylosporangium darangshiense</name>
    <dbReference type="NCBI Taxonomy" id="579108"/>
    <lineage>
        <taxon>Bacteria</taxon>
        <taxon>Bacillati</taxon>
        <taxon>Actinomycetota</taxon>
        <taxon>Actinomycetes</taxon>
        <taxon>Micromonosporales</taxon>
        <taxon>Micromonosporaceae</taxon>
        <taxon>Dactylosporangium</taxon>
    </lineage>
</organism>
<keyword evidence="2" id="KW-1185">Reference proteome</keyword>
<evidence type="ECO:0000313" key="2">
    <source>
        <dbReference type="Proteomes" id="UP001500620"/>
    </source>
</evidence>
<proteinExistence type="predicted"/>
<comment type="caution">
    <text evidence="1">The sequence shown here is derived from an EMBL/GenBank/DDBJ whole genome shotgun (WGS) entry which is preliminary data.</text>
</comment>
<reference evidence="2" key="1">
    <citation type="journal article" date="2019" name="Int. J. Syst. Evol. Microbiol.">
        <title>The Global Catalogue of Microorganisms (GCM) 10K type strain sequencing project: providing services to taxonomists for standard genome sequencing and annotation.</title>
        <authorList>
            <consortium name="The Broad Institute Genomics Platform"/>
            <consortium name="The Broad Institute Genome Sequencing Center for Infectious Disease"/>
            <person name="Wu L."/>
            <person name="Ma J."/>
        </authorList>
    </citation>
    <scope>NUCLEOTIDE SEQUENCE [LARGE SCALE GENOMIC DNA]</scope>
    <source>
        <strain evidence="2">JCM 17441</strain>
    </source>
</reference>
<name>A0ABP8DI44_9ACTN</name>
<sequence length="111" mass="11014">MTGRCTAAIASAVAGPTSLMNALRNSCGRIESSTSVPPPGIGTCTAVVTSGRVPPALSANADSPSSGTNAAMYTSALTFPFPVAALVITAPPYECPTRMTGPVIEASTAAR</sequence>
<dbReference type="EMBL" id="BAABAT010000024">
    <property type="protein sequence ID" value="GAA4256370.1"/>
    <property type="molecule type" value="Genomic_DNA"/>
</dbReference>
<dbReference type="Proteomes" id="UP001500620">
    <property type="component" value="Unassembled WGS sequence"/>
</dbReference>
<accession>A0ABP8DI44</accession>
<gene>
    <name evidence="1" type="ORF">GCM10022255_068890</name>
</gene>
<protein>
    <submittedName>
        <fullName evidence="1">Uncharacterized protein</fullName>
    </submittedName>
</protein>